<dbReference type="OrthoDB" id="6176019at2759"/>
<evidence type="ECO:0000313" key="4">
    <source>
        <dbReference type="EMBL" id="CAG2256739.1"/>
    </source>
</evidence>
<organism evidence="4 5">
    <name type="scientific">Mytilus edulis</name>
    <name type="common">Blue mussel</name>
    <dbReference type="NCBI Taxonomy" id="6550"/>
    <lineage>
        <taxon>Eukaryota</taxon>
        <taxon>Metazoa</taxon>
        <taxon>Spiralia</taxon>
        <taxon>Lophotrochozoa</taxon>
        <taxon>Mollusca</taxon>
        <taxon>Bivalvia</taxon>
        <taxon>Autobranchia</taxon>
        <taxon>Pteriomorphia</taxon>
        <taxon>Mytilida</taxon>
        <taxon>Mytiloidea</taxon>
        <taxon>Mytilidae</taxon>
        <taxon>Mytilinae</taxon>
        <taxon>Mytilus</taxon>
    </lineage>
</organism>
<dbReference type="Pfam" id="PF03372">
    <property type="entry name" value="Exo_endo_phos"/>
    <property type="match status" value="1"/>
</dbReference>
<dbReference type="AlphaFoldDB" id="A0A8S3VKD9"/>
<dbReference type="InterPro" id="IPR005135">
    <property type="entry name" value="Endo/exonuclease/phosphatase"/>
</dbReference>
<dbReference type="Gene3D" id="3.60.10.10">
    <property type="entry name" value="Endonuclease/exonuclease/phosphatase"/>
    <property type="match status" value="1"/>
</dbReference>
<dbReference type="EMBL" id="CAJPWZ010003315">
    <property type="protein sequence ID" value="CAG2256739.1"/>
    <property type="molecule type" value="Genomic_DNA"/>
</dbReference>
<feature type="region of interest" description="Disordered" evidence="2">
    <location>
        <begin position="412"/>
        <end position="431"/>
    </location>
</feature>
<protein>
    <recommendedName>
        <fullName evidence="3">Endonuclease/exonuclease/phosphatase domain-containing protein</fullName>
    </recommendedName>
</protein>
<feature type="compositionally biased region" description="Polar residues" evidence="2">
    <location>
        <begin position="413"/>
        <end position="426"/>
    </location>
</feature>
<dbReference type="SUPFAM" id="SSF56219">
    <property type="entry name" value="DNase I-like"/>
    <property type="match status" value="1"/>
</dbReference>
<evidence type="ECO:0000313" key="5">
    <source>
        <dbReference type="Proteomes" id="UP000683360"/>
    </source>
</evidence>
<proteinExistence type="predicted"/>
<keyword evidence="5" id="KW-1185">Reference proteome</keyword>
<dbReference type="Gene3D" id="3.40.50.1110">
    <property type="entry name" value="SGNH hydrolase"/>
    <property type="match status" value="1"/>
</dbReference>
<name>A0A8S3VKD9_MYTED</name>
<comment type="caution">
    <text evidence="4">The sequence shown here is derived from an EMBL/GenBank/DDBJ whole genome shotgun (WGS) entry which is preliminary data.</text>
</comment>
<gene>
    <name evidence="4" type="ORF">MEDL_68084</name>
</gene>
<dbReference type="CDD" id="cd00229">
    <property type="entry name" value="SGNH_hydrolase"/>
    <property type="match status" value="1"/>
</dbReference>
<feature type="domain" description="Endonuclease/exonuclease/phosphatase" evidence="3">
    <location>
        <begin position="625"/>
        <end position="842"/>
    </location>
</feature>
<evidence type="ECO:0000256" key="2">
    <source>
        <dbReference type="SAM" id="MobiDB-lite"/>
    </source>
</evidence>
<accession>A0A8S3VKD9</accession>
<dbReference type="InterPro" id="IPR036691">
    <property type="entry name" value="Endo/exonu/phosph_ase_sf"/>
</dbReference>
<feature type="region of interest" description="Disordered" evidence="2">
    <location>
        <begin position="1165"/>
        <end position="1189"/>
    </location>
</feature>
<sequence length="1218" mass="139873">MQNVRDKTDKMAGLDQNIVEGGPELQDIIDFNMDKVYKDYPVQMFPKILHKRTGKAKKCLFEDIDINLYEKEARMITFFTNVERIHPWIKTLDLFYYDHMGNNDKFDIKWYDVPTTWSDPNNNNNSIVIEILDKEQALQFNITFFVTTGTIRVQGSKFMTFVHSHFPVLTQILAKVIDNATHATVEEQFDLDQTLKDVNDNTISSKLDDSITSIKSTVHQDVHERTNTPTVTCSKSENTNLVDHFCRIEKTITEAIMQTASQQSNDYTKLITAITTSCETLTTIIKANPRAKDQSEVTSLQKTISTLRDRLLHLENQLKIQDGNIQIERSNNEVNIKSLQSLLDETRKQLKQSCETSQYEFNQYTEKVKAKDEEIQQLTQNIRILKTNLDTAQDEVIQLKNHIAAQLDANMAKETSSNKAATNQQQHRNDTQSKPKVLFLGTSNIKAINEAKLTTAATVEKVVKYTLKETVAYVTSHEDRPDLVVLHSLTNDLKHLTPQQCIDELDQLISLIHDKWSLAKIVISLTTPRKDDIGFFTNGQIINALVKQSVIGNEVTSVTYCEHSNMLLQGNPINELLADDKFHLSTKGVSILASNIKKAIHWALDIPMPTQQRGRSQSKGPRGKENLDLVFLAETHLGYDSNITNIGSFHCHLICRPVTKYNNRHFGGLAILRKPSLKQHVKILKSTIPDFQWVKLEKQFFGFDKDLFICVVYNPPEGSSYSKGLDHDILTCLEKDIASYQKQGNILLCGDFNARVASDADFIIDDSNNLSPLYQSYFSDKQILERRSKDDKLDSRGRDLLDLCISNQIRILNGRVLGDTFGGLTCYTPNGASTVDYVLVSESILNQILYMRICNFIPTLSDCHCLLEWSLSAKYCLKTDCDSVNTHKMSPGFIWSDDSPALFQDALFTAEIQQRLEKFLKLEPINSQNAIDSASLELTDIIKTAANISLKRRKAQTGKGVKHQKWFDCNLAYLRKNLFSYGKIYSRFPRDPAVKGHFYKLQRLYTKARKHKYREYKQSLLKQIETLHEENPKQYWQLIDELQGKEKDDKSALVAPFDWLNHFKNLTEPKDEFKERLQFLEEKLNILEKRKCFNELDSRISETEISTALSSLKINKAAGLDNISNTQYRLYINNETFLTENKGVNQSHTIDQLHIQNTTPIISSERDSVLQRPETLPSTNISRKKRRRRRYDYEDSHDWNYDLDDLDYDENNVSSNTD</sequence>
<dbReference type="Proteomes" id="UP000683360">
    <property type="component" value="Unassembled WGS sequence"/>
</dbReference>
<keyword evidence="1" id="KW-0175">Coiled coil</keyword>
<dbReference type="InterPro" id="IPR036514">
    <property type="entry name" value="SGNH_hydro_sf"/>
</dbReference>
<reference evidence="4" key="1">
    <citation type="submission" date="2021-03" db="EMBL/GenBank/DDBJ databases">
        <authorList>
            <person name="Bekaert M."/>
        </authorList>
    </citation>
    <scope>NUCLEOTIDE SEQUENCE</scope>
</reference>
<evidence type="ECO:0000256" key="1">
    <source>
        <dbReference type="SAM" id="Coils"/>
    </source>
</evidence>
<evidence type="ECO:0000259" key="3">
    <source>
        <dbReference type="Pfam" id="PF03372"/>
    </source>
</evidence>
<dbReference type="GO" id="GO:0003824">
    <property type="term" value="F:catalytic activity"/>
    <property type="evidence" value="ECO:0007669"/>
    <property type="project" value="InterPro"/>
</dbReference>
<dbReference type="SUPFAM" id="SSF52266">
    <property type="entry name" value="SGNH hydrolase"/>
    <property type="match status" value="1"/>
</dbReference>
<feature type="coiled-coil region" evidence="1">
    <location>
        <begin position="297"/>
        <end position="402"/>
    </location>
</feature>